<dbReference type="Proteomes" id="UP000187455">
    <property type="component" value="Unassembled WGS sequence"/>
</dbReference>
<proteinExistence type="inferred from homology"/>
<accession>A0A1R0H552</accession>
<dbReference type="OrthoDB" id="2228at2759"/>
<dbReference type="STRING" id="133383.A0A1R0H552"/>
<name>A0A1R0H552_9FUNG</name>
<sequence>MDESSLKTLLRSIETITKSRQPYTDKEAIYYLVPSKESVSRFIDDFTKKGPGWNKGAMYAGAHIYFTGGNYFRQKSYNFKTVICTVLTPLYRKSNLKLVYLSLALDDALFSRLAYSKSAKYIKGIKELFINFNAYEPYVFLTTPSAYPFYNMYSPNAGSHQDHDIDAVVDRLLAVIATLNCKPNIRYYSPPKFVIKTKKTPGKTEAPPPDAGFKKHIPSVPSVSEKIARAFEQKYSKYCKSVSDFMVKSLDIPFYVISDYFQEKSALYLFIKLNIYEICGFIRFTGLGFWSRRQHNSVPG</sequence>
<dbReference type="InterPro" id="IPR027482">
    <property type="entry name" value="Sec1-like_dom2"/>
</dbReference>
<reference evidence="2 3" key="1">
    <citation type="journal article" date="2016" name="Mol. Biol. Evol.">
        <title>Genome-Wide Survey of Gut Fungi (Harpellales) Reveals the First Horizontally Transferred Ubiquitin Gene from a Mosquito Host.</title>
        <authorList>
            <person name="Wang Y."/>
            <person name="White M.M."/>
            <person name="Kvist S."/>
            <person name="Moncalvo J.M."/>
        </authorList>
    </citation>
    <scope>NUCLEOTIDE SEQUENCE [LARGE SCALE GENOMIC DNA]</scope>
    <source>
        <strain evidence="2 3">ALG-7-W6</strain>
    </source>
</reference>
<comment type="similarity">
    <text evidence="1">Belongs to the STXBP/unc-18/SEC1 family.</text>
</comment>
<dbReference type="AlphaFoldDB" id="A0A1R0H552"/>
<dbReference type="InterPro" id="IPR043154">
    <property type="entry name" value="Sec-1-like_dom1"/>
</dbReference>
<dbReference type="SUPFAM" id="SSF56815">
    <property type="entry name" value="Sec1/munc18-like (SM) proteins"/>
    <property type="match status" value="1"/>
</dbReference>
<evidence type="ECO:0000256" key="1">
    <source>
        <dbReference type="ARBA" id="ARBA00009884"/>
    </source>
</evidence>
<organism evidence="2 3">
    <name type="scientific">Smittium mucronatum</name>
    <dbReference type="NCBI Taxonomy" id="133383"/>
    <lineage>
        <taxon>Eukaryota</taxon>
        <taxon>Fungi</taxon>
        <taxon>Fungi incertae sedis</taxon>
        <taxon>Zoopagomycota</taxon>
        <taxon>Kickxellomycotina</taxon>
        <taxon>Harpellomycetes</taxon>
        <taxon>Harpellales</taxon>
        <taxon>Legeriomycetaceae</taxon>
        <taxon>Smittium</taxon>
    </lineage>
</organism>
<dbReference type="GO" id="GO:0016192">
    <property type="term" value="P:vesicle-mediated transport"/>
    <property type="evidence" value="ECO:0007669"/>
    <property type="project" value="InterPro"/>
</dbReference>
<keyword evidence="3" id="KW-1185">Reference proteome</keyword>
<dbReference type="EMBL" id="LSSL01000589">
    <property type="protein sequence ID" value="OLY84184.1"/>
    <property type="molecule type" value="Genomic_DNA"/>
</dbReference>
<dbReference type="InterPro" id="IPR036045">
    <property type="entry name" value="Sec1-like_sf"/>
</dbReference>
<comment type="caution">
    <text evidence="2">The sequence shown here is derived from an EMBL/GenBank/DDBJ whole genome shotgun (WGS) entry which is preliminary data.</text>
</comment>
<dbReference type="Pfam" id="PF00995">
    <property type="entry name" value="Sec1"/>
    <property type="match status" value="1"/>
</dbReference>
<protein>
    <submittedName>
        <fullName evidence="2">Syntaxin-binding protein 2</fullName>
    </submittedName>
</protein>
<dbReference type="Gene3D" id="3.40.50.2060">
    <property type="match status" value="1"/>
</dbReference>
<evidence type="ECO:0000313" key="3">
    <source>
        <dbReference type="Proteomes" id="UP000187455"/>
    </source>
</evidence>
<evidence type="ECO:0000313" key="2">
    <source>
        <dbReference type="EMBL" id="OLY84184.1"/>
    </source>
</evidence>
<dbReference type="InterPro" id="IPR001619">
    <property type="entry name" value="Sec1-like"/>
</dbReference>
<gene>
    <name evidence="2" type="ORF">AYI68_g1657</name>
</gene>
<dbReference type="PANTHER" id="PTHR11679">
    <property type="entry name" value="VESICLE PROTEIN SORTING-ASSOCIATED"/>
    <property type="match status" value="1"/>
</dbReference>
<dbReference type="Gene3D" id="3.40.50.1910">
    <property type="match status" value="1"/>
</dbReference>